<dbReference type="Gene3D" id="2.60.40.10">
    <property type="entry name" value="Immunoglobulins"/>
    <property type="match status" value="1"/>
</dbReference>
<reference evidence="1 2" key="1">
    <citation type="submission" date="2021-04" db="EMBL/GenBank/DDBJ databases">
        <title>Genomics, taxonomy and metabolism of representatives of sulfur bacteria of the genus Thiothrix: Thiothrix fructosivorans QT, Thiothrix unzii A1T and three new species, Thiothrix subterranea sp. nov., Thiothrix litoralis sp. nov. and 'Candidatus Thiothrix anitrata' sp. nov.</title>
        <authorList>
            <person name="Ravin N.V."/>
            <person name="Smolyakov D."/>
            <person name="Rudenko T.S."/>
            <person name="Mardanov A.V."/>
            <person name="Beletsky A.V."/>
            <person name="Markov N.D."/>
            <person name="Fomenkov A.I."/>
            <person name="Roberts R.J."/>
            <person name="Karnachuk O.V."/>
            <person name="Novikov A."/>
            <person name="Grabovich M.Y."/>
        </authorList>
    </citation>
    <scope>NUCLEOTIDE SEQUENCE [LARGE SCALE GENOMIC DNA]</scope>
    <source>
        <strain evidence="1 2">A52</strain>
    </source>
</reference>
<keyword evidence="2" id="KW-1185">Reference proteome</keyword>
<dbReference type="InterPro" id="IPR013783">
    <property type="entry name" value="Ig-like_fold"/>
</dbReference>
<dbReference type="SUPFAM" id="SSF117074">
    <property type="entry name" value="Hypothetical protein PA1324"/>
    <property type="match status" value="1"/>
</dbReference>
<sequence>MVVNLLDGKGATVATQTTDATGFYNFAAVQPAITA</sequence>
<proteinExistence type="predicted"/>
<name>A0ABX7X2Q9_9GAMM</name>
<gene>
    <name evidence="1" type="ORF">J8380_00840</name>
</gene>
<dbReference type="Proteomes" id="UP000672027">
    <property type="component" value="Chromosome"/>
</dbReference>
<dbReference type="EMBL" id="CP072800">
    <property type="protein sequence ID" value="QTR50165.1"/>
    <property type="molecule type" value="Genomic_DNA"/>
</dbReference>
<accession>A0ABX7X2Q9</accession>
<organism evidence="1 2">
    <name type="scientific">Candidatus Thiothrix anitrata</name>
    <dbReference type="NCBI Taxonomy" id="2823902"/>
    <lineage>
        <taxon>Bacteria</taxon>
        <taxon>Pseudomonadati</taxon>
        <taxon>Pseudomonadota</taxon>
        <taxon>Gammaproteobacteria</taxon>
        <taxon>Thiotrichales</taxon>
        <taxon>Thiotrichaceae</taxon>
        <taxon>Thiothrix</taxon>
    </lineage>
</organism>
<evidence type="ECO:0000313" key="1">
    <source>
        <dbReference type="EMBL" id="QTR50165.1"/>
    </source>
</evidence>
<dbReference type="RefSeq" id="WP_210227206.1">
    <property type="nucleotide sequence ID" value="NZ_CP072800.1"/>
</dbReference>
<protein>
    <recommendedName>
        <fullName evidence="3">SD-repeat containing protein B domain-containing protein</fullName>
    </recommendedName>
</protein>
<evidence type="ECO:0000313" key="2">
    <source>
        <dbReference type="Proteomes" id="UP000672027"/>
    </source>
</evidence>
<evidence type="ECO:0008006" key="3">
    <source>
        <dbReference type="Google" id="ProtNLM"/>
    </source>
</evidence>